<comment type="caution">
    <text evidence="9">The sequence shown here is derived from an EMBL/GenBank/DDBJ whole genome shotgun (WGS) entry which is preliminary data.</text>
</comment>
<dbReference type="SUPFAM" id="SSF53474">
    <property type="entry name" value="alpha/beta-Hydrolases"/>
    <property type="match status" value="1"/>
</dbReference>
<dbReference type="InterPro" id="IPR029058">
    <property type="entry name" value="AB_hydrolase_fold"/>
</dbReference>
<dbReference type="GO" id="GO:0005576">
    <property type="term" value="C:extracellular region"/>
    <property type="evidence" value="ECO:0007669"/>
    <property type="project" value="UniProtKB-SubCell"/>
</dbReference>
<evidence type="ECO:0000313" key="9">
    <source>
        <dbReference type="EMBL" id="OLF10844.1"/>
    </source>
</evidence>
<keyword evidence="6" id="KW-0119">Carbohydrate metabolism</keyword>
<evidence type="ECO:0000256" key="8">
    <source>
        <dbReference type="SAM" id="SignalP"/>
    </source>
</evidence>
<comment type="subcellular location">
    <subcellularLocation>
        <location evidence="1">Secreted</location>
    </subcellularLocation>
</comment>
<dbReference type="Gene3D" id="3.40.50.1820">
    <property type="entry name" value="alpha/beta hydrolase"/>
    <property type="match status" value="1"/>
</dbReference>
<proteinExistence type="predicted"/>
<dbReference type="GO" id="GO:0030600">
    <property type="term" value="F:feruloyl esterase activity"/>
    <property type="evidence" value="ECO:0007669"/>
    <property type="project" value="InterPro"/>
</dbReference>
<evidence type="ECO:0000256" key="4">
    <source>
        <dbReference type="ARBA" id="ARBA00022729"/>
    </source>
</evidence>
<dbReference type="PANTHER" id="PTHR38050:SF2">
    <property type="entry name" value="FERULOYL ESTERASE C-RELATED"/>
    <property type="match status" value="1"/>
</dbReference>
<reference evidence="9 10" key="1">
    <citation type="submission" date="2016-12" db="EMBL/GenBank/DDBJ databases">
        <title>The draft genome sequence of Actinophytocola sp. 11-183.</title>
        <authorList>
            <person name="Wang W."/>
            <person name="Yuan L."/>
        </authorList>
    </citation>
    <scope>NUCLEOTIDE SEQUENCE [LARGE SCALE GENOMIC DNA]</scope>
    <source>
        <strain evidence="9 10">11-183</strain>
    </source>
</reference>
<keyword evidence="2" id="KW-0964">Secreted</keyword>
<evidence type="ECO:0008006" key="11">
    <source>
        <dbReference type="Google" id="ProtNLM"/>
    </source>
</evidence>
<dbReference type="GO" id="GO:0045493">
    <property type="term" value="P:xylan catabolic process"/>
    <property type="evidence" value="ECO:0007669"/>
    <property type="project" value="UniProtKB-KW"/>
</dbReference>
<dbReference type="PANTHER" id="PTHR38050">
    <property type="match status" value="1"/>
</dbReference>
<accession>A0A1Q8C8Z3</accession>
<evidence type="ECO:0000256" key="3">
    <source>
        <dbReference type="ARBA" id="ARBA00022651"/>
    </source>
</evidence>
<evidence type="ECO:0000256" key="2">
    <source>
        <dbReference type="ARBA" id="ARBA00022525"/>
    </source>
</evidence>
<keyword evidence="4 8" id="KW-0732">Signal</keyword>
<name>A0A1Q8C8Z3_9PSEU</name>
<dbReference type="EMBL" id="MSIE01000071">
    <property type="protein sequence ID" value="OLF10844.1"/>
    <property type="molecule type" value="Genomic_DNA"/>
</dbReference>
<keyword evidence="10" id="KW-1185">Reference proteome</keyword>
<evidence type="ECO:0000256" key="5">
    <source>
        <dbReference type="ARBA" id="ARBA00022801"/>
    </source>
</evidence>
<sequence>MSLLCLAALIAVSPVAQASTATTAPGCGRTVTPGSTTQTIAVGAASRSYLLVVPTGVVAGTPTPVIMALHGGSDTAQNAQRYMGLGGQRPAIYVYAQAPYWPEAGGVGWNVDPAGVDLPYFDALLADLRNKHCVDSTRVFATGKSNGAFMVNALACLRPGMLRAIAPVAGGGPQGSRCTGTTTRGPAAMIVHGAADTVVPLRSGQFTRDYWLARNGNTGAAPTPTAPAPCVRYPGAVVPVLWCQHTGGHTWPSWTGPGVTNFFLSF</sequence>
<evidence type="ECO:0000256" key="6">
    <source>
        <dbReference type="ARBA" id="ARBA00023277"/>
    </source>
</evidence>
<gene>
    <name evidence="9" type="ORF">BU204_31045</name>
</gene>
<evidence type="ECO:0000256" key="7">
    <source>
        <dbReference type="ARBA" id="ARBA00023326"/>
    </source>
</evidence>
<organism evidence="9 10">
    <name type="scientific">Actinophytocola xanthii</name>
    <dbReference type="NCBI Taxonomy" id="1912961"/>
    <lineage>
        <taxon>Bacteria</taxon>
        <taxon>Bacillati</taxon>
        <taxon>Actinomycetota</taxon>
        <taxon>Actinomycetes</taxon>
        <taxon>Pseudonocardiales</taxon>
        <taxon>Pseudonocardiaceae</taxon>
    </lineage>
</organism>
<keyword evidence="7" id="KW-0624">Polysaccharide degradation</keyword>
<evidence type="ECO:0000313" key="10">
    <source>
        <dbReference type="Proteomes" id="UP000185596"/>
    </source>
</evidence>
<dbReference type="Proteomes" id="UP000185596">
    <property type="component" value="Unassembled WGS sequence"/>
</dbReference>
<dbReference type="AlphaFoldDB" id="A0A1Q8C8Z3"/>
<keyword evidence="3" id="KW-0858">Xylan degradation</keyword>
<feature type="chain" id="PRO_5010294189" description="Polyhydroxybutyrate depolymerase" evidence="8">
    <location>
        <begin position="19"/>
        <end position="266"/>
    </location>
</feature>
<protein>
    <recommendedName>
        <fullName evidence="11">Polyhydroxybutyrate depolymerase</fullName>
    </recommendedName>
</protein>
<dbReference type="InterPro" id="IPR043595">
    <property type="entry name" value="FaeB/C/D"/>
</dbReference>
<evidence type="ECO:0000256" key="1">
    <source>
        <dbReference type="ARBA" id="ARBA00004613"/>
    </source>
</evidence>
<dbReference type="STRING" id="1912961.BU204_31045"/>
<feature type="signal peptide" evidence="8">
    <location>
        <begin position="1"/>
        <end position="18"/>
    </location>
</feature>
<keyword evidence="5" id="KW-0378">Hydrolase</keyword>